<evidence type="ECO:0000313" key="3">
    <source>
        <dbReference type="Proteomes" id="UP000515377"/>
    </source>
</evidence>
<dbReference type="EMBL" id="CP060122">
    <property type="protein sequence ID" value="QNG44717.1"/>
    <property type="molecule type" value="Genomic_DNA"/>
</dbReference>
<feature type="region of interest" description="Disordered" evidence="1">
    <location>
        <begin position="36"/>
        <end position="87"/>
    </location>
</feature>
<dbReference type="AlphaFoldDB" id="A0A9X7U7C7"/>
<proteinExistence type="predicted"/>
<evidence type="ECO:0000313" key="2">
    <source>
        <dbReference type="EMBL" id="QNG44717.1"/>
    </source>
</evidence>
<dbReference type="Proteomes" id="UP000515377">
    <property type="component" value="Chromosome"/>
</dbReference>
<reference evidence="2 3" key="1">
    <citation type="submission" date="2020-07" db="EMBL/GenBank/DDBJ databases">
        <title>Whole genome sequence of Sphingobium yanoikuyae A3.</title>
        <authorList>
            <person name="Han S.-S."/>
        </authorList>
    </citation>
    <scope>NUCLEOTIDE SEQUENCE [LARGE SCALE GENOMIC DNA]</scope>
    <source>
        <strain evidence="2 3">A3</strain>
    </source>
</reference>
<sequence length="87" mass="9309">MGLGKITRGLGKVGLALEALGYVVTAAKAVGRAFKRAPDARRDDDKVRQEPRLDSARGMKSQGTAAPSPSVLIAQVAERHDDDDDRH</sequence>
<organism evidence="2 3">
    <name type="scientific">Sphingobium yanoikuyae</name>
    <name type="common">Sphingomonas yanoikuyae</name>
    <dbReference type="NCBI Taxonomy" id="13690"/>
    <lineage>
        <taxon>Bacteria</taxon>
        <taxon>Pseudomonadati</taxon>
        <taxon>Pseudomonadota</taxon>
        <taxon>Alphaproteobacteria</taxon>
        <taxon>Sphingomonadales</taxon>
        <taxon>Sphingomonadaceae</taxon>
        <taxon>Sphingobium</taxon>
    </lineage>
</organism>
<accession>A0A9X7U7C7</accession>
<name>A0A9X7U7C7_SPHYA</name>
<protein>
    <submittedName>
        <fullName evidence="2">Uncharacterized protein</fullName>
    </submittedName>
</protein>
<evidence type="ECO:0000256" key="1">
    <source>
        <dbReference type="SAM" id="MobiDB-lite"/>
    </source>
</evidence>
<feature type="compositionally biased region" description="Basic and acidic residues" evidence="1">
    <location>
        <begin position="77"/>
        <end position="87"/>
    </location>
</feature>
<feature type="compositionally biased region" description="Basic and acidic residues" evidence="1">
    <location>
        <begin position="36"/>
        <end position="57"/>
    </location>
</feature>
<gene>
    <name evidence="2" type="ORF">H3V42_23165</name>
</gene>